<dbReference type="SUPFAM" id="SSF53335">
    <property type="entry name" value="S-adenosyl-L-methionine-dependent methyltransferases"/>
    <property type="match status" value="1"/>
</dbReference>
<evidence type="ECO:0000256" key="4">
    <source>
        <dbReference type="ARBA" id="ARBA00022691"/>
    </source>
</evidence>
<keyword evidence="2" id="KW-0489">Methyltransferase</keyword>
<dbReference type="PANTHER" id="PTHR33841">
    <property type="entry name" value="DNA METHYLTRANSFERASE YEEA-RELATED"/>
    <property type="match status" value="1"/>
</dbReference>
<dbReference type="Proteomes" id="UP001149400">
    <property type="component" value="Unassembled WGS sequence"/>
</dbReference>
<proteinExistence type="predicted"/>
<evidence type="ECO:0000256" key="1">
    <source>
        <dbReference type="ARBA" id="ARBA00011900"/>
    </source>
</evidence>
<dbReference type="Pfam" id="PF07669">
    <property type="entry name" value="Eco57I"/>
    <property type="match status" value="1"/>
</dbReference>
<dbReference type="EMBL" id="JAJUBC010000007">
    <property type="protein sequence ID" value="MDD1793151.1"/>
    <property type="molecule type" value="Genomic_DNA"/>
</dbReference>
<evidence type="ECO:0000313" key="9">
    <source>
        <dbReference type="Proteomes" id="UP001149400"/>
    </source>
</evidence>
<evidence type="ECO:0000256" key="3">
    <source>
        <dbReference type="ARBA" id="ARBA00022679"/>
    </source>
</evidence>
<comment type="caution">
    <text evidence="8">The sequence shown here is derived from an EMBL/GenBank/DDBJ whole genome shotgun (WGS) entry which is preliminary data.</text>
</comment>
<dbReference type="RefSeq" id="WP_274164015.1">
    <property type="nucleotide sequence ID" value="NZ_JAJUBC010000007.1"/>
</dbReference>
<dbReference type="InterPro" id="IPR050953">
    <property type="entry name" value="N4_N6_ade-DNA_methylase"/>
</dbReference>
<accession>A0ABT5R052</accession>
<gene>
    <name evidence="8" type="ORF">LRP50_08440</name>
</gene>
<keyword evidence="9" id="KW-1185">Reference proteome</keyword>
<evidence type="ECO:0000256" key="2">
    <source>
        <dbReference type="ARBA" id="ARBA00022603"/>
    </source>
</evidence>
<comment type="catalytic activity">
    <reaction evidence="5">
        <text>a 2'-deoxyadenosine in DNA + S-adenosyl-L-methionine = an N(6)-methyl-2'-deoxyadenosine in DNA + S-adenosyl-L-homocysteine + H(+)</text>
        <dbReference type="Rhea" id="RHEA:15197"/>
        <dbReference type="Rhea" id="RHEA-COMP:12418"/>
        <dbReference type="Rhea" id="RHEA-COMP:12419"/>
        <dbReference type="ChEBI" id="CHEBI:15378"/>
        <dbReference type="ChEBI" id="CHEBI:57856"/>
        <dbReference type="ChEBI" id="CHEBI:59789"/>
        <dbReference type="ChEBI" id="CHEBI:90615"/>
        <dbReference type="ChEBI" id="CHEBI:90616"/>
        <dbReference type="EC" id="2.1.1.72"/>
    </reaction>
</comment>
<reference evidence="8" key="1">
    <citation type="submission" date="2021-12" db="EMBL/GenBank/DDBJ databases">
        <title>Enterovibrio ZSDZ35 sp. nov. and Enterovibrio ZSDZ42 sp. nov., isolated from coastal seawater in Qingdao.</title>
        <authorList>
            <person name="Zhang P."/>
        </authorList>
    </citation>
    <scope>NUCLEOTIDE SEQUENCE</scope>
    <source>
        <strain evidence="8">ZSDZ42</strain>
    </source>
</reference>
<keyword evidence="3" id="KW-0808">Transferase</keyword>
<protein>
    <recommendedName>
        <fullName evidence="1">site-specific DNA-methyltransferase (adenine-specific)</fullName>
        <ecNumber evidence="1">2.1.1.72</ecNumber>
    </recommendedName>
</protein>
<evidence type="ECO:0000256" key="5">
    <source>
        <dbReference type="ARBA" id="ARBA00047942"/>
    </source>
</evidence>
<feature type="domain" description="Type II methyltransferase M.TaqI-like" evidence="7">
    <location>
        <begin position="945"/>
        <end position="985"/>
    </location>
</feature>
<dbReference type="InterPro" id="IPR002052">
    <property type="entry name" value="DNA_methylase_N6_adenine_CS"/>
</dbReference>
<dbReference type="Gene3D" id="3.40.50.150">
    <property type="entry name" value="Vaccinia Virus protein VP39"/>
    <property type="match status" value="2"/>
</dbReference>
<feature type="compositionally biased region" description="Basic and acidic residues" evidence="6">
    <location>
        <begin position="38"/>
        <end position="51"/>
    </location>
</feature>
<evidence type="ECO:0000259" key="7">
    <source>
        <dbReference type="Pfam" id="PF07669"/>
    </source>
</evidence>
<dbReference type="EC" id="2.1.1.72" evidence="1"/>
<dbReference type="PROSITE" id="PS00092">
    <property type="entry name" value="N6_MTASE"/>
    <property type="match status" value="1"/>
</dbReference>
<dbReference type="PANTHER" id="PTHR33841:SF1">
    <property type="entry name" value="DNA METHYLTRANSFERASE A"/>
    <property type="match status" value="1"/>
</dbReference>
<evidence type="ECO:0000313" key="8">
    <source>
        <dbReference type="EMBL" id="MDD1793151.1"/>
    </source>
</evidence>
<dbReference type="InterPro" id="IPR029063">
    <property type="entry name" value="SAM-dependent_MTases_sf"/>
</dbReference>
<evidence type="ECO:0000256" key="6">
    <source>
        <dbReference type="SAM" id="MobiDB-lite"/>
    </source>
</evidence>
<name>A0ABT5R052_9GAMM</name>
<organism evidence="8 9">
    <name type="scientific">Enterovibrio gelatinilyticus</name>
    <dbReference type="NCBI Taxonomy" id="2899819"/>
    <lineage>
        <taxon>Bacteria</taxon>
        <taxon>Pseudomonadati</taxon>
        <taxon>Pseudomonadota</taxon>
        <taxon>Gammaproteobacteria</taxon>
        <taxon>Vibrionales</taxon>
        <taxon>Vibrionaceae</taxon>
        <taxon>Enterovibrio</taxon>
    </lineage>
</organism>
<sequence length="1665" mass="190963">MALVGITNENDFYSHHYLSEIFVGDIRGVLEGWQNKEHEAREAERADREKGGNPAKGYRTPFDALRSYSGEYFRELNQHKAVKGESKRLANQRSRWTPIMQALGYVLKPTSVLIDGAELPVLSAYQDTQGQPLLWIVEAHDKSGDDADPLSLPLLASQLEAVNEESQKALKQNAQGEPLTWQDLVSKKVFSAQEPPRWVLLLGNRQCLLLDRTKWAQNRLLRFDIEEILSRKEADTLKATAALLHKDSICPEQGQNLLDNLDESSYKHAFAVSEDLKYALRESIELLGDEAAKQLIEKGFTYEGKSNIDPNQLSLECLRYMYRMLFLFYIEARPELQYAPTDSETYLKGYSLEALRELEMVDLTTEESRNGHYIHDSLQMLFRLVSNGFSGKKTSSRDNKKGERDEDLFAETSHSSLVHSFSIRKLESHLFDNERMPYLGRVIFRNETLQRIIELMSLSRPGKGKSKRRGRISYAQLGINQLGAVYEALLSYRGFFAKTDLYEVKKENEEVNELETGYFVTAEQLADYKEGEKVFNKDGSLKCHQRGSFIYRMAGRDREKSASYYTPEVLTQSLVKYALKELYKEQIEPLESASEKADKILTLKVCEPAMGSAAFLNEAINQLAEKYLELKQLAEDKRIPQEQYTRELQRVKMFIADNNVYGVDLNPIAVELAEVSLWLNAISDEAFVPWFGYQLYNGNSLIGARRQVFSTGDLAYKKAKDPSWLNIEPKRLGHSDSRKDQEVYHYLLPDNGMADYSDKVVKSLKESEIKTITNWRKEFVKSFTPDEKAQVLRISSKIDELWQEHTVQRRKERDIVTDSLKVWPESEHSEQLSSTHSKDALLKKSQHEGSAVYPRLKMVMDYWCALWFWPIDNANDLPSRAEYLGEIEQVLEGYTVTETVVTEESSGQMAMFAEGSQQTQDLFSTSRGGIVNKDFLYGVFPRLRKVDELAARYKFFHWELEFADIFTDNGGFDLILGNPPWLKVEWQEGGIMGDYEPQFVLRKFSASKLNTLREETLLRMPALEQAYFSEYEEASATQNFLNGLVNYPELKGIQTNLFKCFLPQAWRIGGRRAMCGFLHPEGVYDDPKGGKLRSEIYPRLKLHAQFQNQHMLFPIGHRNKYSLNIFKSCKQDKAQFLNIANLFLPKTIELSFEHDGNGSVGGIKNDDGDWDESGHKERILRIDENRLSLFASLYDSEGTPALEARLPALHSSQLISVLEKFAEQPKRLSNLLNSYTSTVMFDETYAQQDKTIKRDTQFPNDASEWVLSGPHFYVGAPIYKTPRAICTEKGHYDTVDLQTIPDNYLPRTNYVPACDAEEYLRRTPKLPWIDEADLAAWQANGANPAEKPEPRPVTDYYRFVNREMLSQSGERTLISIIVPKGAAHINTCLGTVFKRHDDLLDYFGMTLSIPVDFRVKSTGMGHANTTLINQLPVLSDDIYRVAIHSRALALVSLTTAYQELWGECFKAQFKNETWAKSDPRLPSSFFQNLTPKWHRDCALRTDYARRQALVEIDVLVAMALGMTLEELKTIYRVQFPVMRQYEADTWYDQTGRIVFTASKGLVGIGLDRKFNKKNGFTTTIENGVYDNRAQGLGSETEPLTDTSVQLGWEDIRELKSGKVYKTYMDDTQPGGPVERTIEYVAPFDKCDRERDYDVVWAEFKRRFKQ</sequence>
<feature type="region of interest" description="Disordered" evidence="6">
    <location>
        <begin position="38"/>
        <end position="60"/>
    </location>
</feature>
<dbReference type="InterPro" id="IPR011639">
    <property type="entry name" value="MethylTrfase_TaqI-like_dom"/>
</dbReference>
<keyword evidence="4" id="KW-0949">S-adenosyl-L-methionine</keyword>